<proteinExistence type="predicted"/>
<name>A0A5P1EIE0_ASPOF</name>
<sequence>MRDRRRYLADFMDVGFAGESSPRPGPSHRPGKEPLASVDEVEGVDASSPGPGGDASEGSLKEMSSNDIHQAFQACQAQGASLELALFRRLGLSRTRNGEVDALEVAGGLGRLFFAAVYKVTASFEKLGSRC</sequence>
<dbReference type="Gramene" id="ONK64549">
    <property type="protein sequence ID" value="ONK64549"/>
    <property type="gene ID" value="A4U43_C07F27250"/>
</dbReference>
<dbReference type="Proteomes" id="UP000243459">
    <property type="component" value="Chromosome 7"/>
</dbReference>
<evidence type="ECO:0000313" key="2">
    <source>
        <dbReference type="EMBL" id="ONK64549.1"/>
    </source>
</evidence>
<reference evidence="3" key="1">
    <citation type="journal article" date="2017" name="Nat. Commun.">
        <title>The asparagus genome sheds light on the origin and evolution of a young Y chromosome.</title>
        <authorList>
            <person name="Harkess A."/>
            <person name="Zhou J."/>
            <person name="Xu C."/>
            <person name="Bowers J.E."/>
            <person name="Van der Hulst R."/>
            <person name="Ayyampalayam S."/>
            <person name="Mercati F."/>
            <person name="Riccardi P."/>
            <person name="McKain M.R."/>
            <person name="Kakrana A."/>
            <person name="Tang H."/>
            <person name="Ray J."/>
            <person name="Groenendijk J."/>
            <person name="Arikit S."/>
            <person name="Mathioni S.M."/>
            <person name="Nakano M."/>
            <person name="Shan H."/>
            <person name="Telgmann-Rauber A."/>
            <person name="Kanno A."/>
            <person name="Yue Z."/>
            <person name="Chen H."/>
            <person name="Li W."/>
            <person name="Chen Y."/>
            <person name="Xu X."/>
            <person name="Zhang Y."/>
            <person name="Luo S."/>
            <person name="Chen H."/>
            <person name="Gao J."/>
            <person name="Mao Z."/>
            <person name="Pires J.C."/>
            <person name="Luo M."/>
            <person name="Kudrna D."/>
            <person name="Wing R.A."/>
            <person name="Meyers B.C."/>
            <person name="Yi K."/>
            <person name="Kong H."/>
            <person name="Lavrijsen P."/>
            <person name="Sunseri F."/>
            <person name="Falavigna A."/>
            <person name="Ye Y."/>
            <person name="Leebens-Mack J.H."/>
            <person name="Chen G."/>
        </authorList>
    </citation>
    <scope>NUCLEOTIDE SEQUENCE [LARGE SCALE GENOMIC DNA]</scope>
    <source>
        <strain evidence="3">cv. DH0086</strain>
    </source>
</reference>
<feature type="region of interest" description="Disordered" evidence="1">
    <location>
        <begin position="13"/>
        <end position="63"/>
    </location>
</feature>
<accession>A0A5P1EIE0</accession>
<protein>
    <submittedName>
        <fullName evidence="2">Uncharacterized protein</fullName>
    </submittedName>
</protein>
<dbReference type="EMBL" id="CM007387">
    <property type="protein sequence ID" value="ONK64549.1"/>
    <property type="molecule type" value="Genomic_DNA"/>
</dbReference>
<evidence type="ECO:0000313" key="3">
    <source>
        <dbReference type="Proteomes" id="UP000243459"/>
    </source>
</evidence>
<gene>
    <name evidence="2" type="ORF">A4U43_C07F27250</name>
</gene>
<organism evidence="2 3">
    <name type="scientific">Asparagus officinalis</name>
    <name type="common">Garden asparagus</name>
    <dbReference type="NCBI Taxonomy" id="4686"/>
    <lineage>
        <taxon>Eukaryota</taxon>
        <taxon>Viridiplantae</taxon>
        <taxon>Streptophyta</taxon>
        <taxon>Embryophyta</taxon>
        <taxon>Tracheophyta</taxon>
        <taxon>Spermatophyta</taxon>
        <taxon>Magnoliopsida</taxon>
        <taxon>Liliopsida</taxon>
        <taxon>Asparagales</taxon>
        <taxon>Asparagaceae</taxon>
        <taxon>Asparagoideae</taxon>
        <taxon>Asparagus</taxon>
    </lineage>
</organism>
<keyword evidence="3" id="KW-1185">Reference proteome</keyword>
<evidence type="ECO:0000256" key="1">
    <source>
        <dbReference type="SAM" id="MobiDB-lite"/>
    </source>
</evidence>
<dbReference type="AlphaFoldDB" id="A0A5P1EIE0"/>